<protein>
    <recommendedName>
        <fullName evidence="4">Endonuclease/exonuclease/phosphatase domain-containing protein</fullName>
    </recommendedName>
</protein>
<reference evidence="2 3" key="1">
    <citation type="submission" date="2018-10" db="EMBL/GenBank/DDBJ databases">
        <authorList>
            <consortium name="IHU Genomes"/>
        </authorList>
    </citation>
    <scope>NUCLEOTIDE SEQUENCE [LARGE SCALE GENOMIC DNA]</scope>
    <source>
        <strain evidence="2 3">A1</strain>
    </source>
</reference>
<gene>
    <name evidence="2" type="ORF">YASMINEVIRUS_1153</name>
</gene>
<proteinExistence type="predicted"/>
<keyword evidence="3" id="KW-1185">Reference proteome</keyword>
<organism evidence="2 3">
    <name type="scientific">Yasminevirus sp. GU-2018</name>
    <dbReference type="NCBI Taxonomy" id="2420051"/>
    <lineage>
        <taxon>Viruses</taxon>
        <taxon>Varidnaviria</taxon>
        <taxon>Bamfordvirae</taxon>
        <taxon>Nucleocytoviricota</taxon>
        <taxon>Megaviricetes</taxon>
        <taxon>Imitervirales</taxon>
        <taxon>Mimiviridae</taxon>
        <taxon>Klosneuvirinae</taxon>
        <taxon>Yasminevirus</taxon>
        <taxon>Yasminevirus saudimassiliense</taxon>
    </lineage>
</organism>
<feature type="compositionally biased region" description="Basic and acidic residues" evidence="1">
    <location>
        <begin position="377"/>
        <end position="399"/>
    </location>
</feature>
<dbReference type="EMBL" id="UPSH01000001">
    <property type="protein sequence ID" value="VBB18651.1"/>
    <property type="molecule type" value="Genomic_DNA"/>
</dbReference>
<name>A0A5K0UAM1_9VIRU</name>
<dbReference type="InterPro" id="IPR036691">
    <property type="entry name" value="Endo/exonu/phosph_ase_sf"/>
</dbReference>
<sequence length="548" mass="61459">MASTLKILYSNVGIDYWPVNIDPTDARITYSDVKRELLANQGKAKSTMYTPNLNNTYNSINIAKQVKSKDYFKEFDPRCLSTVGDRGETRNMCENGCLKILPAVEKTMDVHIDNVTKIDADVYLLSEMCENRLQLFRDHLGAPIVRIKKKDGLFTSAKDWNPKIESTTCPNDKIQSKGSYYFAYGVMNGTLTKLPDNVDENDIIKSLNLTAPSGVGAKEAMEERVLSQLYNCNINLLTGKRGDVILLWTVHWPVQNKKSGKYYKEIIDVFNNIIEYLRKNPDVSCVIMGDFNARGGVNGTIVSDCFKTLGRVRKNNLLSAFVSGNDGFMCALNKTYYSDANASEPVLTTPQTTSAHTPLLLTLTETPLPQPQVQPPKQDDQIGKEEGEKEPVKNNKESEELSNQQNYQQSNKEPKPDIAVEPSVKPPTFKYSFNPAKITVEVINGMMSSDAVLDSDTKTKLATFIHKIYQQNPNKISDTPEVASVGMAKRFGLINGEIVKKPGYAERIENIIPQIIGQMRESGKTVMMGGYRRVYSQIKIDYMELLNM</sequence>
<comment type="caution">
    <text evidence="2">The sequence shown here is derived from an EMBL/GenBank/DDBJ whole genome shotgun (WGS) entry which is preliminary data.</text>
</comment>
<evidence type="ECO:0000313" key="3">
    <source>
        <dbReference type="Proteomes" id="UP000594342"/>
    </source>
</evidence>
<dbReference type="Gene3D" id="3.60.10.10">
    <property type="entry name" value="Endonuclease/exonuclease/phosphatase"/>
    <property type="match status" value="1"/>
</dbReference>
<evidence type="ECO:0000313" key="2">
    <source>
        <dbReference type="EMBL" id="VBB18651.1"/>
    </source>
</evidence>
<feature type="compositionally biased region" description="Polar residues" evidence="1">
    <location>
        <begin position="401"/>
        <end position="411"/>
    </location>
</feature>
<evidence type="ECO:0000256" key="1">
    <source>
        <dbReference type="SAM" id="MobiDB-lite"/>
    </source>
</evidence>
<dbReference type="Proteomes" id="UP000594342">
    <property type="component" value="Unassembled WGS sequence"/>
</dbReference>
<dbReference type="SUPFAM" id="SSF56219">
    <property type="entry name" value="DNase I-like"/>
    <property type="match status" value="1"/>
</dbReference>
<evidence type="ECO:0008006" key="4">
    <source>
        <dbReference type="Google" id="ProtNLM"/>
    </source>
</evidence>
<feature type="region of interest" description="Disordered" evidence="1">
    <location>
        <begin position="366"/>
        <end position="426"/>
    </location>
</feature>
<accession>A0A5K0UAM1</accession>